<dbReference type="EMBL" id="VHIR01000003">
    <property type="protein sequence ID" value="TQE44245.1"/>
    <property type="molecule type" value="Genomic_DNA"/>
</dbReference>
<dbReference type="Proteomes" id="UP000318080">
    <property type="component" value="Unassembled WGS sequence"/>
</dbReference>
<comment type="caution">
    <text evidence="1">The sequence shown here is derived from an EMBL/GenBank/DDBJ whole genome shotgun (WGS) entry which is preliminary data.</text>
</comment>
<gene>
    <name evidence="1" type="ORF">EJK80_03720</name>
</gene>
<proteinExistence type="predicted"/>
<dbReference type="NCBIfam" id="NF040618">
    <property type="entry name" value="PPA1309_fam"/>
    <property type="match status" value="1"/>
</dbReference>
<dbReference type="RefSeq" id="WP_141628645.1">
    <property type="nucleotide sequence ID" value="NZ_VHIR01000003.1"/>
</dbReference>
<name>A0A540R928_9CORY</name>
<dbReference type="AlphaFoldDB" id="A0A540R928"/>
<evidence type="ECO:0000313" key="2">
    <source>
        <dbReference type="Proteomes" id="UP000318080"/>
    </source>
</evidence>
<organism evidence="1 2">
    <name type="scientific">Corynebacterium phoceense</name>
    <dbReference type="NCBI Taxonomy" id="1686286"/>
    <lineage>
        <taxon>Bacteria</taxon>
        <taxon>Bacillati</taxon>
        <taxon>Actinomycetota</taxon>
        <taxon>Actinomycetes</taxon>
        <taxon>Mycobacteriales</taxon>
        <taxon>Corynebacteriaceae</taxon>
        <taxon>Corynebacterium</taxon>
    </lineage>
</organism>
<accession>A0A540R928</accession>
<sequence>MSSLSPNQQALNKAMREAVEFVHAEGWDAAPTLFALVPSELLVDALDSLDDSPLTLVVQNDLPDNIEAGSEQLADYVSRLAWPAEVAGVILAQEILFRDTASHDASASVASASVASAPTDAPRPARLYSGVLREEGIEQTLLQLRPTEEELEAAGPFAQDEIQLRGGPQVAPGVIAALRYGLEQDPEELY</sequence>
<dbReference type="STRING" id="1686286.GCA_900092335_00951"/>
<dbReference type="InterPro" id="IPR047681">
    <property type="entry name" value="PPA1309-like"/>
</dbReference>
<evidence type="ECO:0000313" key="1">
    <source>
        <dbReference type="EMBL" id="TQE44245.1"/>
    </source>
</evidence>
<reference evidence="1 2" key="1">
    <citation type="submission" date="2019-06" db="EMBL/GenBank/DDBJ databases">
        <title>Draft genome of C. phoceense Strain 272.</title>
        <authorList>
            <person name="Pacheco L.G.C."/>
            <person name="Barberis C.M."/>
            <person name="Almuzara M.N."/>
            <person name="Traglia G.M."/>
            <person name="Santos C.S."/>
            <person name="Rocha D.J.P.G."/>
            <person name="Aguiar E.R.G.R."/>
            <person name="Vay C.A."/>
        </authorList>
    </citation>
    <scope>NUCLEOTIDE SEQUENCE [LARGE SCALE GENOMIC DNA]</scope>
    <source>
        <strain evidence="1 2">272</strain>
    </source>
</reference>
<keyword evidence="2" id="KW-1185">Reference proteome</keyword>
<protein>
    <submittedName>
        <fullName evidence="1">Uncharacterized protein</fullName>
    </submittedName>
</protein>